<keyword evidence="1" id="KW-0805">Transcription regulation</keyword>
<dbReference type="PROSITE" id="PS50043">
    <property type="entry name" value="HTH_LUXR_2"/>
    <property type="match status" value="1"/>
</dbReference>
<dbReference type="Pfam" id="PF00196">
    <property type="entry name" value="GerE"/>
    <property type="match status" value="1"/>
</dbReference>
<comment type="caution">
    <text evidence="5">The sequence shown here is derived from an EMBL/GenBank/DDBJ whole genome shotgun (WGS) entry which is preliminary data.</text>
</comment>
<keyword evidence="2 5" id="KW-0238">DNA-binding</keyword>
<evidence type="ECO:0000313" key="5">
    <source>
        <dbReference type="EMBL" id="MET3613897.1"/>
    </source>
</evidence>
<evidence type="ECO:0000256" key="1">
    <source>
        <dbReference type="ARBA" id="ARBA00023015"/>
    </source>
</evidence>
<evidence type="ECO:0000259" key="4">
    <source>
        <dbReference type="PROSITE" id="PS50043"/>
    </source>
</evidence>
<evidence type="ECO:0000256" key="3">
    <source>
        <dbReference type="ARBA" id="ARBA00023163"/>
    </source>
</evidence>
<dbReference type="RefSeq" id="WP_354556392.1">
    <property type="nucleotide sequence ID" value="NZ_JBEPMB010000002.1"/>
</dbReference>
<dbReference type="GO" id="GO:0003677">
    <property type="term" value="F:DNA binding"/>
    <property type="evidence" value="ECO:0007669"/>
    <property type="project" value="UniProtKB-KW"/>
</dbReference>
<protein>
    <submittedName>
        <fullName evidence="5">DNA-binding CsgD family transcriptional regulator</fullName>
    </submittedName>
</protein>
<feature type="domain" description="HTH luxR-type" evidence="4">
    <location>
        <begin position="176"/>
        <end position="241"/>
    </location>
</feature>
<sequence length="244" mass="26757">MQQLHERFDPDTLGAQKLRSRKGADLIQQMVALQRQLNARNFAVFRVSGSGISSKRSIKLLADNYPTGANGAQAVLELYGDAMVEHLEVSILPLLWNGRDESSTCETVDFDTFVTRLRGRTLPFAGIAFPVRLGASGNGIAVFTSTYLDLTSESILETHMQVTGALARQLQYEERRGQPAEMLSEREISCLQMAGDGHTSEEIAEKLGLSVHTVNAYLGTATTKLDSVNRIQAIAKAIRLGYIN</sequence>
<dbReference type="EMBL" id="JBEPMB010000002">
    <property type="protein sequence ID" value="MET3613897.1"/>
    <property type="molecule type" value="Genomic_DNA"/>
</dbReference>
<reference evidence="5 6" key="1">
    <citation type="submission" date="2024-06" db="EMBL/GenBank/DDBJ databases">
        <title>Genomic Encyclopedia of Type Strains, Phase IV (KMG-IV): sequencing the most valuable type-strain genomes for metagenomic binning, comparative biology and taxonomic classification.</title>
        <authorList>
            <person name="Goeker M."/>
        </authorList>
    </citation>
    <scope>NUCLEOTIDE SEQUENCE [LARGE SCALE GENOMIC DNA]</scope>
    <source>
        <strain evidence="5 6">DSM 29780</strain>
    </source>
</reference>
<gene>
    <name evidence="5" type="ORF">ABID16_002226</name>
</gene>
<name>A0ABV2IZG5_9HYPH</name>
<dbReference type="InterPro" id="IPR000792">
    <property type="entry name" value="Tscrpt_reg_LuxR_C"/>
</dbReference>
<keyword evidence="6" id="KW-1185">Reference proteome</keyword>
<keyword evidence="3" id="KW-0804">Transcription</keyword>
<dbReference type="SUPFAM" id="SSF46894">
    <property type="entry name" value="C-terminal effector domain of the bipartite response regulators"/>
    <property type="match status" value="1"/>
</dbReference>
<dbReference type="InterPro" id="IPR016032">
    <property type="entry name" value="Sig_transdc_resp-reg_C-effctor"/>
</dbReference>
<evidence type="ECO:0000313" key="6">
    <source>
        <dbReference type="Proteomes" id="UP001549047"/>
    </source>
</evidence>
<organism evidence="5 6">
    <name type="scientific">Rhizobium aquaticum</name>
    <dbReference type="NCBI Taxonomy" id="1549636"/>
    <lineage>
        <taxon>Bacteria</taxon>
        <taxon>Pseudomonadati</taxon>
        <taxon>Pseudomonadota</taxon>
        <taxon>Alphaproteobacteria</taxon>
        <taxon>Hyphomicrobiales</taxon>
        <taxon>Rhizobiaceae</taxon>
        <taxon>Rhizobium/Agrobacterium group</taxon>
        <taxon>Rhizobium</taxon>
    </lineage>
</organism>
<accession>A0ABV2IZG5</accession>
<dbReference type="Proteomes" id="UP001549047">
    <property type="component" value="Unassembled WGS sequence"/>
</dbReference>
<dbReference type="PANTHER" id="PTHR44688">
    <property type="entry name" value="DNA-BINDING TRANSCRIPTIONAL ACTIVATOR DEVR_DOSR"/>
    <property type="match status" value="1"/>
</dbReference>
<dbReference type="InterPro" id="IPR036388">
    <property type="entry name" value="WH-like_DNA-bd_sf"/>
</dbReference>
<dbReference type="NCBIfam" id="NF047403">
    <property type="entry name" value="TransRegVisR"/>
    <property type="match status" value="1"/>
</dbReference>
<dbReference type="CDD" id="cd06170">
    <property type="entry name" value="LuxR_C_like"/>
    <property type="match status" value="1"/>
</dbReference>
<dbReference type="PRINTS" id="PR00038">
    <property type="entry name" value="HTHLUXR"/>
</dbReference>
<proteinExistence type="predicted"/>
<dbReference type="SMART" id="SM00421">
    <property type="entry name" value="HTH_LUXR"/>
    <property type="match status" value="1"/>
</dbReference>
<evidence type="ECO:0000256" key="2">
    <source>
        <dbReference type="ARBA" id="ARBA00023125"/>
    </source>
</evidence>
<dbReference type="PANTHER" id="PTHR44688:SF25">
    <property type="entry name" value="HTH LUXR-TYPE DOMAIN-CONTAINING PROTEIN"/>
    <property type="match status" value="1"/>
</dbReference>
<dbReference type="Gene3D" id="1.10.10.10">
    <property type="entry name" value="Winged helix-like DNA-binding domain superfamily/Winged helix DNA-binding domain"/>
    <property type="match status" value="1"/>
</dbReference>